<dbReference type="InterPro" id="IPR006204">
    <property type="entry name" value="GHMP_kinase_N_dom"/>
</dbReference>
<feature type="domain" description="GHMP kinase N-terminal" evidence="13">
    <location>
        <begin position="119"/>
        <end position="198"/>
    </location>
</feature>
<sequence length="379" mass="38471">MFVEAPSAPAGSVVAPGTRRAPPAFGRPHSGRSARCRCHGQRAAIEPVAAEIAAFAPATIANLGPGFDWLGCAVKGEGDTVVARPSTAEPCSVQIDKIEGEGGRLSLNAHKNCAGIAAIKALELMGRTTCGVTLSLKKGLPLGSGMGSSAASAAAGAMAVNLLFGSPLSKHELVIAGLAAESVVSGYHADNVAPALLGSFVLVRSYRPLELHRLDFPNDLWFVLVTPVFEAPTAKMRAALPKLVPMPKVINNCSMGAALVAAIVTGDPKLFGSSLNSDEIVEPVRGSLIPGFPAVKRAALDAGAYGCTIGGAGPTAVAIVPGPEVGKEVAVAMQAAFKEDGSLETANCQIVQLDKEGATMATVPGVSQSLDVDVAAGRL</sequence>
<comment type="similarity">
    <text evidence="2">Belongs to the GHMP kinase family. Homoserine kinase subfamily.</text>
</comment>
<dbReference type="EC" id="2.7.1.39" evidence="3"/>
<dbReference type="PROSITE" id="PS00627">
    <property type="entry name" value="GHMP_KINASES_ATP"/>
    <property type="match status" value="1"/>
</dbReference>
<dbReference type="SUPFAM" id="SSF55060">
    <property type="entry name" value="GHMP Kinase, C-terminal domain"/>
    <property type="match status" value="1"/>
</dbReference>
<dbReference type="InterPro" id="IPR014721">
    <property type="entry name" value="Ribsml_uS5_D2-typ_fold_subgr"/>
</dbReference>
<dbReference type="Gene3D" id="3.30.70.890">
    <property type="entry name" value="GHMP kinase, C-terminal domain"/>
    <property type="match status" value="1"/>
</dbReference>
<evidence type="ECO:0000313" key="16">
    <source>
        <dbReference type="EMBL" id="CAD7702807.1"/>
    </source>
</evidence>
<dbReference type="Pfam" id="PF08544">
    <property type="entry name" value="GHMP_kinases_C"/>
    <property type="match status" value="1"/>
</dbReference>
<evidence type="ECO:0000256" key="9">
    <source>
        <dbReference type="ARBA" id="ARBA00022777"/>
    </source>
</evidence>
<dbReference type="EMBL" id="CAJHUC010000133">
    <property type="protein sequence ID" value="CAD7694738.1"/>
    <property type="molecule type" value="Genomic_DNA"/>
</dbReference>
<feature type="compositionally biased region" description="Low complexity" evidence="12">
    <location>
        <begin position="1"/>
        <end position="17"/>
    </location>
</feature>
<evidence type="ECO:0000259" key="13">
    <source>
        <dbReference type="Pfam" id="PF00288"/>
    </source>
</evidence>
<dbReference type="InterPro" id="IPR000870">
    <property type="entry name" value="Homoserine_kinase"/>
</dbReference>
<gene>
    <name evidence="15" type="ORF">OSTQU699_LOCUS101</name>
    <name evidence="16" type="ORF">OSTQU699_LOCUS8164</name>
</gene>
<dbReference type="NCBIfam" id="TIGR00191">
    <property type="entry name" value="thrB"/>
    <property type="match status" value="1"/>
</dbReference>
<accession>A0A8S1IJZ9</accession>
<comment type="pathway">
    <text evidence="1">Amino-acid biosynthesis; L-threonine biosynthesis; L-threonine from L-aspartate: step 4/5.</text>
</comment>
<dbReference type="InterPro" id="IPR013750">
    <property type="entry name" value="GHMP_kinase_C_dom"/>
</dbReference>
<dbReference type="Proteomes" id="UP000708148">
    <property type="component" value="Unassembled WGS sequence"/>
</dbReference>
<evidence type="ECO:0000256" key="6">
    <source>
        <dbReference type="ARBA" id="ARBA00022679"/>
    </source>
</evidence>
<keyword evidence="10" id="KW-0067">ATP-binding</keyword>
<dbReference type="InterPro" id="IPR020568">
    <property type="entry name" value="Ribosomal_Su5_D2-typ_SF"/>
</dbReference>
<comment type="caution">
    <text evidence="15">The sequence shown here is derived from an EMBL/GenBank/DDBJ whole genome shotgun (WGS) entry which is preliminary data.</text>
</comment>
<evidence type="ECO:0000256" key="7">
    <source>
        <dbReference type="ARBA" id="ARBA00022697"/>
    </source>
</evidence>
<keyword evidence="9" id="KW-0418">Kinase</keyword>
<dbReference type="GO" id="GO:0009088">
    <property type="term" value="P:threonine biosynthetic process"/>
    <property type="evidence" value="ECO:0007669"/>
    <property type="project" value="UniProtKB-KW"/>
</dbReference>
<evidence type="ECO:0000256" key="11">
    <source>
        <dbReference type="ARBA" id="ARBA00049913"/>
    </source>
</evidence>
<keyword evidence="8" id="KW-0547">Nucleotide-binding</keyword>
<evidence type="ECO:0000256" key="12">
    <source>
        <dbReference type="SAM" id="MobiDB-lite"/>
    </source>
</evidence>
<feature type="region of interest" description="Disordered" evidence="12">
    <location>
        <begin position="1"/>
        <end position="33"/>
    </location>
</feature>
<evidence type="ECO:0000256" key="10">
    <source>
        <dbReference type="ARBA" id="ARBA00022840"/>
    </source>
</evidence>
<reference evidence="15" key="1">
    <citation type="submission" date="2020-12" db="EMBL/GenBank/DDBJ databases">
        <authorList>
            <person name="Iha C."/>
        </authorList>
    </citation>
    <scope>NUCLEOTIDE SEQUENCE</scope>
</reference>
<evidence type="ECO:0000313" key="17">
    <source>
        <dbReference type="Proteomes" id="UP000708148"/>
    </source>
</evidence>
<evidence type="ECO:0000256" key="4">
    <source>
        <dbReference type="ARBA" id="ARBA00017858"/>
    </source>
</evidence>
<name>A0A8S1IJZ9_9CHLO</name>
<comment type="catalytic activity">
    <reaction evidence="11">
        <text>L-homoserine + ATP = O-phospho-L-homoserine + ADP + H(+)</text>
        <dbReference type="Rhea" id="RHEA:13985"/>
        <dbReference type="ChEBI" id="CHEBI:15378"/>
        <dbReference type="ChEBI" id="CHEBI:30616"/>
        <dbReference type="ChEBI" id="CHEBI:57476"/>
        <dbReference type="ChEBI" id="CHEBI:57590"/>
        <dbReference type="ChEBI" id="CHEBI:456216"/>
        <dbReference type="EC" id="2.7.1.39"/>
    </reaction>
    <physiologicalReaction direction="left-to-right" evidence="11">
        <dbReference type="Rhea" id="RHEA:13986"/>
    </physiologicalReaction>
</comment>
<keyword evidence="7" id="KW-0791">Threonine biosynthesis</keyword>
<dbReference type="NCBIfam" id="NF002288">
    <property type="entry name" value="PRK01212.1-4"/>
    <property type="match status" value="1"/>
</dbReference>
<organism evidence="15 17">
    <name type="scientific">Ostreobium quekettii</name>
    <dbReference type="NCBI Taxonomy" id="121088"/>
    <lineage>
        <taxon>Eukaryota</taxon>
        <taxon>Viridiplantae</taxon>
        <taxon>Chlorophyta</taxon>
        <taxon>core chlorophytes</taxon>
        <taxon>Ulvophyceae</taxon>
        <taxon>TCBD clade</taxon>
        <taxon>Bryopsidales</taxon>
        <taxon>Ostreobineae</taxon>
        <taxon>Ostreobiaceae</taxon>
        <taxon>Ostreobium</taxon>
    </lineage>
</organism>
<dbReference type="PANTHER" id="PTHR20861">
    <property type="entry name" value="HOMOSERINE/4-DIPHOSPHOCYTIDYL-2-C-METHYL-D-ERYTHRITOL KINASE"/>
    <property type="match status" value="1"/>
</dbReference>
<dbReference type="OrthoDB" id="195231at2759"/>
<dbReference type="GO" id="GO:0004413">
    <property type="term" value="F:homoserine kinase activity"/>
    <property type="evidence" value="ECO:0007669"/>
    <property type="project" value="UniProtKB-EC"/>
</dbReference>
<dbReference type="SUPFAM" id="SSF54211">
    <property type="entry name" value="Ribosomal protein S5 domain 2-like"/>
    <property type="match status" value="1"/>
</dbReference>
<dbReference type="EMBL" id="CAJHUC010001957">
    <property type="protein sequence ID" value="CAD7702807.1"/>
    <property type="molecule type" value="Genomic_DNA"/>
</dbReference>
<feature type="domain" description="GHMP kinase C-terminal" evidence="14">
    <location>
        <begin position="260"/>
        <end position="338"/>
    </location>
</feature>
<dbReference type="Pfam" id="PF00288">
    <property type="entry name" value="GHMP_kinases_N"/>
    <property type="match status" value="1"/>
</dbReference>
<evidence type="ECO:0000256" key="5">
    <source>
        <dbReference type="ARBA" id="ARBA00022605"/>
    </source>
</evidence>
<dbReference type="GO" id="GO:0005524">
    <property type="term" value="F:ATP binding"/>
    <property type="evidence" value="ECO:0007669"/>
    <property type="project" value="UniProtKB-KW"/>
</dbReference>
<dbReference type="InterPro" id="IPR036554">
    <property type="entry name" value="GHMP_kinase_C_sf"/>
</dbReference>
<evidence type="ECO:0000256" key="8">
    <source>
        <dbReference type="ARBA" id="ARBA00022741"/>
    </source>
</evidence>
<evidence type="ECO:0000256" key="3">
    <source>
        <dbReference type="ARBA" id="ARBA00012078"/>
    </source>
</evidence>
<evidence type="ECO:0000313" key="15">
    <source>
        <dbReference type="EMBL" id="CAD7694738.1"/>
    </source>
</evidence>
<keyword evidence="6" id="KW-0808">Transferase</keyword>
<evidence type="ECO:0000259" key="14">
    <source>
        <dbReference type="Pfam" id="PF08544"/>
    </source>
</evidence>
<dbReference type="PRINTS" id="PR00958">
    <property type="entry name" value="HOMSERKINASE"/>
</dbReference>
<evidence type="ECO:0000256" key="1">
    <source>
        <dbReference type="ARBA" id="ARBA00005015"/>
    </source>
</evidence>
<dbReference type="PANTHER" id="PTHR20861:SF1">
    <property type="entry name" value="HOMOSERINE KINASE"/>
    <property type="match status" value="1"/>
</dbReference>
<dbReference type="InterPro" id="IPR006203">
    <property type="entry name" value="GHMP_knse_ATP-bd_CS"/>
</dbReference>
<dbReference type="HAMAP" id="MF_00384">
    <property type="entry name" value="Homoser_kinase"/>
    <property type="match status" value="1"/>
</dbReference>
<keyword evidence="5" id="KW-0028">Amino-acid biosynthesis</keyword>
<proteinExistence type="inferred from homology"/>
<keyword evidence="17" id="KW-1185">Reference proteome</keyword>
<dbReference type="AlphaFoldDB" id="A0A8S1IJZ9"/>
<dbReference type="Gene3D" id="3.30.230.10">
    <property type="match status" value="1"/>
</dbReference>
<evidence type="ECO:0000256" key="2">
    <source>
        <dbReference type="ARBA" id="ARBA00007370"/>
    </source>
</evidence>
<protein>
    <recommendedName>
        <fullName evidence="4">Homoserine kinase</fullName>
        <ecNumber evidence="3">2.7.1.39</ecNumber>
    </recommendedName>
</protein>